<evidence type="ECO:0000256" key="13">
    <source>
        <dbReference type="SAM" id="MobiDB-lite"/>
    </source>
</evidence>
<dbReference type="PROSITE" id="PS50089">
    <property type="entry name" value="ZF_RING_2"/>
    <property type="match status" value="1"/>
</dbReference>
<dbReference type="PROSITE" id="PS00518">
    <property type="entry name" value="ZF_RING_1"/>
    <property type="match status" value="1"/>
</dbReference>
<reference evidence="17" key="2">
    <citation type="journal article" date="2022" name="Hortic Res">
        <title>The genome of Dioscorea zingiberensis sheds light on the biosynthesis, origin and evolution of the medicinally important diosgenin saponins.</title>
        <authorList>
            <person name="Li Y."/>
            <person name="Tan C."/>
            <person name="Li Z."/>
            <person name="Guo J."/>
            <person name="Li S."/>
            <person name="Chen X."/>
            <person name="Wang C."/>
            <person name="Dai X."/>
            <person name="Yang H."/>
            <person name="Song W."/>
            <person name="Hou L."/>
            <person name="Xu J."/>
            <person name="Tong Z."/>
            <person name="Xu A."/>
            <person name="Yuan X."/>
            <person name="Wang W."/>
            <person name="Yang Q."/>
            <person name="Chen L."/>
            <person name="Sun Z."/>
            <person name="Wang K."/>
            <person name="Pan B."/>
            <person name="Chen J."/>
            <person name="Bao Y."/>
            <person name="Liu F."/>
            <person name="Qi X."/>
            <person name="Gang D.R."/>
            <person name="Wen J."/>
            <person name="Li J."/>
        </authorList>
    </citation>
    <scope>NUCLEOTIDE SEQUENCE</scope>
    <source>
        <strain evidence="17">Dzin_1.0</strain>
    </source>
</reference>
<evidence type="ECO:0000256" key="8">
    <source>
        <dbReference type="ARBA" id="ARBA00022737"/>
    </source>
</evidence>
<comment type="function">
    <text evidence="3">Might act as an E3 ubiquitin-protein ligase, or as part of E3 complex, which accepts ubiquitin from specific E2 ubiquitin-conjugating enzymes and then transfers it to substrates.</text>
</comment>
<dbReference type="PROSITE" id="PS51873">
    <property type="entry name" value="TRIAD"/>
    <property type="match status" value="1"/>
</dbReference>
<evidence type="ECO:0000256" key="7">
    <source>
        <dbReference type="ARBA" id="ARBA00022723"/>
    </source>
</evidence>
<dbReference type="AlphaFoldDB" id="A0A9D5DGL4"/>
<dbReference type="Pfam" id="PF01485">
    <property type="entry name" value="IBR"/>
    <property type="match status" value="1"/>
</dbReference>
<dbReference type="SMART" id="SM00184">
    <property type="entry name" value="RING"/>
    <property type="match status" value="3"/>
</dbReference>
<dbReference type="CDD" id="cd20341">
    <property type="entry name" value="BRcat_RBR_RNF14"/>
    <property type="match status" value="1"/>
</dbReference>
<dbReference type="InterPro" id="IPR017907">
    <property type="entry name" value="Znf_RING_CS"/>
</dbReference>
<dbReference type="Pfam" id="PF26200">
    <property type="entry name" value="Rcat_RNF216"/>
    <property type="match status" value="1"/>
</dbReference>
<evidence type="ECO:0000256" key="6">
    <source>
        <dbReference type="ARBA" id="ARBA00022679"/>
    </source>
</evidence>
<evidence type="ECO:0000259" key="15">
    <source>
        <dbReference type="PROSITE" id="PS50908"/>
    </source>
</evidence>
<dbReference type="InterPro" id="IPR002867">
    <property type="entry name" value="IBR_dom"/>
</dbReference>
<dbReference type="InterPro" id="IPR006575">
    <property type="entry name" value="RWD_dom"/>
</dbReference>
<dbReference type="SUPFAM" id="SSF54495">
    <property type="entry name" value="UBC-like"/>
    <property type="match status" value="1"/>
</dbReference>
<keyword evidence="18" id="KW-1185">Reference proteome</keyword>
<evidence type="ECO:0000313" key="17">
    <source>
        <dbReference type="EMBL" id="KAJ0989935.1"/>
    </source>
</evidence>
<dbReference type="Pfam" id="PF05773">
    <property type="entry name" value="RWD"/>
    <property type="match status" value="1"/>
</dbReference>
<keyword evidence="6" id="KW-0808">Transferase</keyword>
<dbReference type="GO" id="GO:0061630">
    <property type="term" value="F:ubiquitin protein ligase activity"/>
    <property type="evidence" value="ECO:0007669"/>
    <property type="project" value="UniProtKB-EC"/>
</dbReference>
<dbReference type="Proteomes" id="UP001085076">
    <property type="component" value="Miscellaneous, Linkage group lg01"/>
</dbReference>
<keyword evidence="10" id="KW-0833">Ubl conjugation pathway</keyword>
<dbReference type="PANTHER" id="PTHR11685">
    <property type="entry name" value="RBR FAMILY RING FINGER AND IBR DOMAIN-CONTAINING"/>
    <property type="match status" value="1"/>
</dbReference>
<evidence type="ECO:0000256" key="5">
    <source>
        <dbReference type="ARBA" id="ARBA00012251"/>
    </source>
</evidence>
<dbReference type="InterPro" id="IPR044066">
    <property type="entry name" value="TRIAD_supradom"/>
</dbReference>
<keyword evidence="9 12" id="KW-0863">Zinc-finger</keyword>
<accession>A0A9D5DGL4</accession>
<evidence type="ECO:0000313" key="18">
    <source>
        <dbReference type="Proteomes" id="UP001085076"/>
    </source>
</evidence>
<dbReference type="GO" id="GO:0008270">
    <property type="term" value="F:zinc ion binding"/>
    <property type="evidence" value="ECO:0007669"/>
    <property type="project" value="UniProtKB-KW"/>
</dbReference>
<proteinExistence type="inferred from homology"/>
<name>A0A9D5DGL4_9LILI</name>
<dbReference type="FunFam" id="3.30.40.10:FF:000358">
    <property type="entry name" value="RBR-type E3 ubiquitin transferase"/>
    <property type="match status" value="1"/>
</dbReference>
<feature type="domain" description="RING-type" evidence="14">
    <location>
        <begin position="269"/>
        <end position="317"/>
    </location>
</feature>
<reference evidence="17" key="1">
    <citation type="submission" date="2021-03" db="EMBL/GenBank/DDBJ databases">
        <authorList>
            <person name="Li Z."/>
            <person name="Yang C."/>
        </authorList>
    </citation>
    <scope>NUCLEOTIDE SEQUENCE</scope>
    <source>
        <strain evidence="17">Dzin_1.0</strain>
        <tissue evidence="17">Leaf</tissue>
    </source>
</reference>
<feature type="domain" description="RWD" evidence="15">
    <location>
        <begin position="75"/>
        <end position="214"/>
    </location>
</feature>
<gene>
    <name evidence="17" type="ORF">J5N97_008291</name>
</gene>
<evidence type="ECO:0000256" key="11">
    <source>
        <dbReference type="ARBA" id="ARBA00022833"/>
    </source>
</evidence>
<comment type="similarity">
    <text evidence="4">Belongs to the RBR family. Ariadne subfamily.</text>
</comment>
<dbReference type="GO" id="GO:0016567">
    <property type="term" value="P:protein ubiquitination"/>
    <property type="evidence" value="ECO:0007669"/>
    <property type="project" value="InterPro"/>
</dbReference>
<dbReference type="EC" id="2.3.2.31" evidence="5"/>
<evidence type="ECO:0000256" key="12">
    <source>
        <dbReference type="PROSITE-ProRule" id="PRU00175"/>
    </source>
</evidence>
<sequence length="573" mass="65562">MSSIREEEQLEKKVIGDGSGSDYIQGAGSQLSEPSDSCKDAISETLSRLELIRIREEDPSLSEEQIRANDQRQEDEVLALEAIYGEDVFLLDRQDGLRLLQIHVHNEFPDAISVSAKLSNEKLKVCAQRPDSNDPDEFTYTFKVKYLPPIVLTCLLPQSYPSHHPPYFTISVQWLDPQKITTVCCMLDSIWMDQPGQEVIYQWIEWLHGSSLSYLGFVNEVMLAPSDNPDMGDTRAISESISPEYDIPALISYNDEKCHDVFLKNLHQCIICLSEHAGTGFAKLPCKHFFCWKCMETYCNMHVKEGTVTKLLCPDAKCRGIVPPSLLKGLLEEEDYERWESLLLQRTLDSMSDVVYCPRCETACLEDEDHHAQCAKCYYSFCSLCRERRHVGVQCMTSEAKLLILQERQNSSHLKENQRRKELEVINEILSVKEALRDAKQCPSCKMAISKTEGCNKMVCQNCGQYFCYRCNKAIDGYDHFREGCELFAREEIQNWEMRMNPRQVVGQIRAELDLNRGHPCPNCGQANAKVGNNNHIFCWACQMHYCALCRKIVRRGSQHFGPKGCKQHTVDS</sequence>
<dbReference type="PROSITE" id="PS50908">
    <property type="entry name" value="RWD"/>
    <property type="match status" value="1"/>
</dbReference>
<evidence type="ECO:0000256" key="10">
    <source>
        <dbReference type="ARBA" id="ARBA00022786"/>
    </source>
</evidence>
<comment type="cofactor">
    <cofactor evidence="2">
        <name>Zn(2+)</name>
        <dbReference type="ChEBI" id="CHEBI:29105"/>
    </cofactor>
</comment>
<dbReference type="FunFam" id="1.20.120.1750:FF:000029">
    <property type="entry name" value="RBR-type E3 ubiquitin transferase"/>
    <property type="match status" value="1"/>
</dbReference>
<dbReference type="Gene3D" id="3.30.40.10">
    <property type="entry name" value="Zinc/RING finger domain, C3HC4 (zinc finger)"/>
    <property type="match status" value="1"/>
</dbReference>
<evidence type="ECO:0000256" key="2">
    <source>
        <dbReference type="ARBA" id="ARBA00001947"/>
    </source>
</evidence>
<dbReference type="CDD" id="cd23821">
    <property type="entry name" value="RWD_IMPACT"/>
    <property type="match status" value="1"/>
</dbReference>
<dbReference type="InterPro" id="IPR013083">
    <property type="entry name" value="Znf_RING/FYVE/PHD"/>
</dbReference>
<feature type="domain" description="RING-type" evidence="16">
    <location>
        <begin position="265"/>
        <end position="491"/>
    </location>
</feature>
<evidence type="ECO:0000256" key="4">
    <source>
        <dbReference type="ARBA" id="ARBA00005884"/>
    </source>
</evidence>
<keyword evidence="7" id="KW-0479">Metal-binding</keyword>
<dbReference type="SMART" id="SM00647">
    <property type="entry name" value="IBR"/>
    <property type="match status" value="2"/>
</dbReference>
<dbReference type="SMART" id="SM00591">
    <property type="entry name" value="RWD"/>
    <property type="match status" value="1"/>
</dbReference>
<evidence type="ECO:0000256" key="1">
    <source>
        <dbReference type="ARBA" id="ARBA00001798"/>
    </source>
</evidence>
<keyword evidence="8" id="KW-0677">Repeat</keyword>
<dbReference type="InterPro" id="IPR001841">
    <property type="entry name" value="Znf_RING"/>
</dbReference>
<evidence type="ECO:0000259" key="14">
    <source>
        <dbReference type="PROSITE" id="PS50089"/>
    </source>
</evidence>
<feature type="region of interest" description="Disordered" evidence="13">
    <location>
        <begin position="1"/>
        <end position="39"/>
    </location>
</feature>
<evidence type="ECO:0000256" key="9">
    <source>
        <dbReference type="ARBA" id="ARBA00022771"/>
    </source>
</evidence>
<evidence type="ECO:0000256" key="3">
    <source>
        <dbReference type="ARBA" id="ARBA00003976"/>
    </source>
</evidence>
<organism evidence="17 18">
    <name type="scientific">Dioscorea zingiberensis</name>
    <dbReference type="NCBI Taxonomy" id="325984"/>
    <lineage>
        <taxon>Eukaryota</taxon>
        <taxon>Viridiplantae</taxon>
        <taxon>Streptophyta</taxon>
        <taxon>Embryophyta</taxon>
        <taxon>Tracheophyta</taxon>
        <taxon>Spermatophyta</taxon>
        <taxon>Magnoliopsida</taxon>
        <taxon>Liliopsida</taxon>
        <taxon>Dioscoreales</taxon>
        <taxon>Dioscoreaceae</taxon>
        <taxon>Dioscorea</taxon>
    </lineage>
</organism>
<dbReference type="EMBL" id="JAGGNH010000001">
    <property type="protein sequence ID" value="KAJ0989935.1"/>
    <property type="molecule type" value="Genomic_DNA"/>
</dbReference>
<feature type="compositionally biased region" description="Basic and acidic residues" evidence="13">
    <location>
        <begin position="1"/>
        <end position="15"/>
    </location>
</feature>
<dbReference type="OrthoDB" id="1431934at2759"/>
<dbReference type="Gene3D" id="1.20.120.1750">
    <property type="match status" value="1"/>
</dbReference>
<dbReference type="InterPro" id="IPR031127">
    <property type="entry name" value="E3_UB_ligase_RBR"/>
</dbReference>
<keyword evidence="11" id="KW-0862">Zinc</keyword>
<dbReference type="Gene3D" id="3.10.110.10">
    <property type="entry name" value="Ubiquitin Conjugating Enzyme"/>
    <property type="match status" value="1"/>
</dbReference>
<dbReference type="InterPro" id="IPR016135">
    <property type="entry name" value="UBQ-conjugating_enzyme/RWD"/>
</dbReference>
<dbReference type="SUPFAM" id="SSF57850">
    <property type="entry name" value="RING/U-box"/>
    <property type="match status" value="4"/>
</dbReference>
<dbReference type="FunFam" id="3.10.110.10:FF:000083">
    <property type="entry name" value="RBR-type E3 ubiquitin transferase"/>
    <property type="match status" value="1"/>
</dbReference>
<protein>
    <recommendedName>
        <fullName evidence="5">RBR-type E3 ubiquitin transferase</fullName>
        <ecNumber evidence="5">2.3.2.31</ecNumber>
    </recommendedName>
</protein>
<evidence type="ECO:0000259" key="16">
    <source>
        <dbReference type="PROSITE" id="PS51873"/>
    </source>
</evidence>
<comment type="caution">
    <text evidence="17">The sequence shown here is derived from an EMBL/GenBank/DDBJ whole genome shotgun (WGS) entry which is preliminary data.</text>
</comment>
<comment type="catalytic activity">
    <reaction evidence="1">
        <text>[E2 ubiquitin-conjugating enzyme]-S-ubiquitinyl-L-cysteine + [acceptor protein]-L-lysine = [E2 ubiquitin-conjugating enzyme]-L-cysteine + [acceptor protein]-N(6)-ubiquitinyl-L-lysine.</text>
        <dbReference type="EC" id="2.3.2.31"/>
    </reaction>
</comment>